<accession>A0A2W4SJ69</accession>
<feature type="compositionally biased region" description="Basic and acidic residues" evidence="1">
    <location>
        <begin position="151"/>
        <end position="163"/>
    </location>
</feature>
<dbReference type="InterPro" id="IPR022484">
    <property type="entry name" value="PEP-CTERM/exosrtase_acylTfrase"/>
</dbReference>
<organism evidence="2 3">
    <name type="scientific">Candidatus Methylumidiphilus alinenensis</name>
    <dbReference type="NCBI Taxonomy" id="2202197"/>
    <lineage>
        <taxon>Bacteria</taxon>
        <taxon>Pseudomonadati</taxon>
        <taxon>Pseudomonadota</taxon>
        <taxon>Gammaproteobacteria</taxon>
        <taxon>Methylococcales</taxon>
        <taxon>Candidatus Methylumidiphilus</taxon>
    </lineage>
</organism>
<evidence type="ECO:0000313" key="2">
    <source>
        <dbReference type="EMBL" id="PZN75530.1"/>
    </source>
</evidence>
<dbReference type="GO" id="GO:0016746">
    <property type="term" value="F:acyltransferase activity"/>
    <property type="evidence" value="ECO:0007669"/>
    <property type="project" value="UniProtKB-KW"/>
</dbReference>
<evidence type="ECO:0000313" key="3">
    <source>
        <dbReference type="Proteomes" id="UP000249396"/>
    </source>
</evidence>
<gene>
    <name evidence="2" type="ORF">DM484_18670</name>
</gene>
<dbReference type="NCBIfam" id="TIGR03694">
    <property type="entry name" value="exosort_acyl"/>
    <property type="match status" value="1"/>
</dbReference>
<dbReference type="EMBL" id="QJPH01000383">
    <property type="protein sequence ID" value="PZN75530.1"/>
    <property type="molecule type" value="Genomic_DNA"/>
</dbReference>
<dbReference type="SUPFAM" id="SSF55729">
    <property type="entry name" value="Acyl-CoA N-acyltransferases (Nat)"/>
    <property type="match status" value="1"/>
</dbReference>
<dbReference type="Pfam" id="PF13444">
    <property type="entry name" value="Acetyltransf_5"/>
    <property type="match status" value="1"/>
</dbReference>
<dbReference type="Proteomes" id="UP000249396">
    <property type="component" value="Unassembled WGS sequence"/>
</dbReference>
<feature type="region of interest" description="Disordered" evidence="1">
    <location>
        <begin position="137"/>
        <end position="163"/>
    </location>
</feature>
<proteinExistence type="predicted"/>
<comment type="caution">
    <text evidence="2">The sequence shown here is derived from an EMBL/GenBank/DDBJ whole genome shotgun (WGS) entry which is preliminary data.</text>
</comment>
<evidence type="ECO:0000256" key="1">
    <source>
        <dbReference type="SAM" id="MobiDB-lite"/>
    </source>
</evidence>
<keyword evidence="2" id="KW-0808">Transferase</keyword>
<sequence>MTEETTTRDSSYSPHFSFKIFAAETDPSDERLVFALRYQVYCLERFFLPVENYPTGIEQDEYDACSTHIAAYSLTGFLVGSLRLVTPLNGDRFPFEEHCTELFTDREHPPRNKCTEISRLVISKLYRRRTNDTIYGVSSQLVEEDPDDQDINDRRKEKRDDSERRKLQPEILLGLLKHVYLHCKRHGISHAYMALEKPLLRLLHRLLFCSLEPIGEQADYYGPVIPCILSVEYFEQALSSGDPLLFAWFQEVPTETMSITL</sequence>
<dbReference type="AlphaFoldDB" id="A0A2W4SJ69"/>
<dbReference type="InterPro" id="IPR016181">
    <property type="entry name" value="Acyl_CoA_acyltransferase"/>
</dbReference>
<dbReference type="Gene3D" id="3.40.630.30">
    <property type="match status" value="1"/>
</dbReference>
<reference evidence="2 3" key="1">
    <citation type="journal article" date="2018" name="Aquat. Microb. Ecol.">
        <title>Gammaproteobacterial methanotrophs dominate.</title>
        <authorList>
            <person name="Rissanen A.J."/>
            <person name="Saarenheimo J."/>
            <person name="Tiirola M."/>
            <person name="Peura S."/>
            <person name="Aalto S.L."/>
            <person name="Karvinen A."/>
            <person name="Nykanen H."/>
        </authorList>
    </citation>
    <scope>NUCLEOTIDE SEQUENCE [LARGE SCALE GENOMIC DNA]</scope>
    <source>
        <strain evidence="2">AMbin10</strain>
    </source>
</reference>
<keyword evidence="2" id="KW-0012">Acyltransferase</keyword>
<name>A0A2W4SJ69_9GAMM</name>
<protein>
    <submittedName>
        <fullName evidence="2">PEP-CTERM/exosortase system-associated acyltransferase</fullName>
    </submittedName>
</protein>